<feature type="domain" description="MGAT4 A/B/C C-terminal" evidence="6">
    <location>
        <begin position="442"/>
        <end position="533"/>
    </location>
</feature>
<keyword evidence="4" id="KW-1133">Transmembrane helix</keyword>
<evidence type="ECO:0000256" key="3">
    <source>
        <dbReference type="ARBA" id="ARBA00022679"/>
    </source>
</evidence>
<keyword evidence="3" id="KW-0808">Transferase</keyword>
<dbReference type="Proteomes" id="UP001208570">
    <property type="component" value="Unassembled WGS sequence"/>
</dbReference>
<evidence type="ECO:0000256" key="2">
    <source>
        <dbReference type="ARBA" id="ARBA00022676"/>
    </source>
</evidence>
<dbReference type="GO" id="GO:0005795">
    <property type="term" value="C:Golgi stack"/>
    <property type="evidence" value="ECO:0007669"/>
    <property type="project" value="TreeGrafter"/>
</dbReference>
<comment type="caution">
    <text evidence="7">The sequence shown here is derived from an EMBL/GenBank/DDBJ whole genome shotgun (WGS) entry which is preliminary data.</text>
</comment>
<proteinExistence type="predicted"/>
<keyword evidence="2" id="KW-0328">Glycosyltransferase</keyword>
<protein>
    <submittedName>
        <fullName evidence="7">Uncharacterized protein</fullName>
    </submittedName>
</protein>
<dbReference type="Pfam" id="PF04666">
    <property type="entry name" value="MGAT4_cons"/>
    <property type="match status" value="2"/>
</dbReference>
<evidence type="ECO:0000259" key="6">
    <source>
        <dbReference type="Pfam" id="PF23524"/>
    </source>
</evidence>
<feature type="domain" description="MGAT4 conserved region" evidence="5">
    <location>
        <begin position="322"/>
        <end position="439"/>
    </location>
</feature>
<evidence type="ECO:0000256" key="1">
    <source>
        <dbReference type="ARBA" id="ARBA00004922"/>
    </source>
</evidence>
<keyword evidence="4" id="KW-0812">Transmembrane</keyword>
<feature type="domain" description="MGAT4 conserved region" evidence="5">
    <location>
        <begin position="109"/>
        <end position="267"/>
    </location>
</feature>
<dbReference type="GO" id="GO:0005793">
    <property type="term" value="C:endoplasmic reticulum-Golgi intermediate compartment"/>
    <property type="evidence" value="ECO:0007669"/>
    <property type="project" value="TreeGrafter"/>
</dbReference>
<dbReference type="InterPro" id="IPR057279">
    <property type="entry name" value="MGAT4"/>
</dbReference>
<dbReference type="GO" id="GO:0008375">
    <property type="term" value="F:acetylglucosaminyltransferase activity"/>
    <property type="evidence" value="ECO:0007669"/>
    <property type="project" value="TreeGrafter"/>
</dbReference>
<dbReference type="PANTHER" id="PTHR12062">
    <property type="entry name" value="N-ACETYLGLUCOSAMINYLTRANSFERASE VI"/>
    <property type="match status" value="1"/>
</dbReference>
<dbReference type="PANTHER" id="PTHR12062:SF9">
    <property type="entry name" value="ALPHA-1,3-MANNOSYL-GLYCOPROTEIN 4-BETA-N-ACETYLGLUCOSAMINYLTRANSFERASE A, ISOFORM A"/>
    <property type="match status" value="1"/>
</dbReference>
<dbReference type="InterPro" id="IPR006759">
    <property type="entry name" value="Glyco_transf_54"/>
</dbReference>
<evidence type="ECO:0000313" key="7">
    <source>
        <dbReference type="EMBL" id="KAK2170426.1"/>
    </source>
</evidence>
<dbReference type="GO" id="GO:0006487">
    <property type="term" value="P:protein N-linked glycosylation"/>
    <property type="evidence" value="ECO:0007669"/>
    <property type="project" value="TreeGrafter"/>
</dbReference>
<comment type="pathway">
    <text evidence="1">Protein modification; protein glycosylation.</text>
</comment>
<reference evidence="7" key="1">
    <citation type="journal article" date="2023" name="Mol. Biol. Evol.">
        <title>Third-Generation Sequencing Reveals the Adaptive Role of the Epigenome in Three Deep-Sea Polychaetes.</title>
        <authorList>
            <person name="Perez M."/>
            <person name="Aroh O."/>
            <person name="Sun Y."/>
            <person name="Lan Y."/>
            <person name="Juniper S.K."/>
            <person name="Young C.R."/>
            <person name="Angers B."/>
            <person name="Qian P.Y."/>
        </authorList>
    </citation>
    <scope>NUCLEOTIDE SEQUENCE</scope>
    <source>
        <strain evidence="7">P08H-3</strain>
    </source>
</reference>
<feature type="transmembrane region" description="Helical" evidence="4">
    <location>
        <begin position="7"/>
        <end position="26"/>
    </location>
</feature>
<accession>A0AAD9NJB9</accession>
<organism evidence="7 8">
    <name type="scientific">Paralvinella palmiformis</name>
    <dbReference type="NCBI Taxonomy" id="53620"/>
    <lineage>
        <taxon>Eukaryota</taxon>
        <taxon>Metazoa</taxon>
        <taxon>Spiralia</taxon>
        <taxon>Lophotrochozoa</taxon>
        <taxon>Annelida</taxon>
        <taxon>Polychaeta</taxon>
        <taxon>Sedentaria</taxon>
        <taxon>Canalipalpata</taxon>
        <taxon>Terebellida</taxon>
        <taxon>Terebelliformia</taxon>
        <taxon>Alvinellidae</taxon>
        <taxon>Paralvinella</taxon>
    </lineage>
</organism>
<dbReference type="AlphaFoldDB" id="A0AAD9NJB9"/>
<keyword evidence="4" id="KW-0472">Membrane</keyword>
<evidence type="ECO:0000256" key="4">
    <source>
        <dbReference type="SAM" id="Phobius"/>
    </source>
</evidence>
<sequence>MRFQLRNVIFFIAAFVFTPFAWMVLFSNTDLNENTLLEQKLAELRDRLHYAESLNTERENDVHILRSQIRVLLSSQTFPNGSAPKKMDLPRETLELFGNMSQGTTDLSVPGMFNYLPHLIRKPGGLKPSFKISRGRVGVTMVLGIPTIKRDRESYLRQTLDSLINNLDESEKEDCVIIVFVAEQRYNMFGYVCNIYHLHARFKEHMESGLLEVIAPSVDFYPSFDNLRETFGDSLERVKWRTKQNLDFSYLMMYARSKGTYYVQLQHLVLLLGKKNPDMTLLFQLEDDIITKPGYLSLMKTFTMQQQVDEWILLEFSKLGFIEDDVITKPGYHSVMKNFALNQKVEDWFLLEFSYLGFIGKLFKSRDLPLVVEFFLMFHKDKPIDWLLDHLLFVKVCNPEKDRKHCQHSIAELRRRFKPSLFQHIGTHSSLKGKVQKLKVFYLFHSGNSEHPGDKFYNTTIEILPVDHIVKADGILSNQIHEHGYSRTEDGYLVINEFREGVAKGNVNESIGAVDTLRLRVLSQSETWVILSEIMIKSKAKKT</sequence>
<evidence type="ECO:0000313" key="8">
    <source>
        <dbReference type="Proteomes" id="UP001208570"/>
    </source>
</evidence>
<name>A0AAD9NJB9_9ANNE</name>
<gene>
    <name evidence="7" type="ORF">LSH36_3g29011</name>
</gene>
<keyword evidence="8" id="KW-1185">Reference proteome</keyword>
<dbReference type="InterPro" id="IPR056576">
    <property type="entry name" value="MGAT4_A/B/C_C"/>
</dbReference>
<evidence type="ECO:0000259" key="5">
    <source>
        <dbReference type="Pfam" id="PF04666"/>
    </source>
</evidence>
<dbReference type="EMBL" id="JAODUP010000003">
    <property type="protein sequence ID" value="KAK2170426.1"/>
    <property type="molecule type" value="Genomic_DNA"/>
</dbReference>
<dbReference type="GO" id="GO:0005783">
    <property type="term" value="C:endoplasmic reticulum"/>
    <property type="evidence" value="ECO:0007669"/>
    <property type="project" value="TreeGrafter"/>
</dbReference>
<dbReference type="Pfam" id="PF23524">
    <property type="entry name" value="MGAT4A_C"/>
    <property type="match status" value="1"/>
</dbReference>